<comment type="similarity">
    <text evidence="1 3">Belongs to the RelE toxin family.</text>
</comment>
<evidence type="ECO:0000256" key="2">
    <source>
        <dbReference type="ARBA" id="ARBA00022649"/>
    </source>
</evidence>
<proteinExistence type="inferred from homology"/>
<dbReference type="InterPro" id="IPR028344">
    <property type="entry name" value="ParE1/4"/>
</dbReference>
<protein>
    <recommendedName>
        <fullName evidence="3">Toxin</fullName>
    </recommendedName>
</protein>
<dbReference type="InterPro" id="IPR035093">
    <property type="entry name" value="RelE/ParE_toxin_dom_sf"/>
</dbReference>
<dbReference type="InterPro" id="IPR007712">
    <property type="entry name" value="RelE/ParE_toxin"/>
</dbReference>
<accession>A0ABY6GW40</accession>
<dbReference type="PANTHER" id="PTHR33755">
    <property type="entry name" value="TOXIN PARE1-RELATED"/>
    <property type="match status" value="1"/>
</dbReference>
<keyword evidence="2" id="KW-1277">Toxin-antitoxin system</keyword>
<dbReference type="Proteomes" id="UP001163255">
    <property type="component" value="Chromosome"/>
</dbReference>
<evidence type="ECO:0000313" key="4">
    <source>
        <dbReference type="EMBL" id="UYM16802.1"/>
    </source>
</evidence>
<evidence type="ECO:0000256" key="1">
    <source>
        <dbReference type="ARBA" id="ARBA00006226"/>
    </source>
</evidence>
<gene>
    <name evidence="4" type="ORF">NX720_02430</name>
</gene>
<dbReference type="EMBL" id="CP103300">
    <property type="protein sequence ID" value="UYM16802.1"/>
    <property type="molecule type" value="Genomic_DNA"/>
</dbReference>
<dbReference type="Pfam" id="PF05016">
    <property type="entry name" value="ParE_toxin"/>
    <property type="match status" value="1"/>
</dbReference>
<sequence>MGSVMSANYTVRQKAQEDVASIWLYTAGQWGEEQADRYLKKIRDKFEWLADNPRAGQRRKDIDPDIYGTPVGIHLILYDVIDEQPDIIAVIHQSSDVKNWLKAR</sequence>
<evidence type="ECO:0000256" key="3">
    <source>
        <dbReference type="PIRNR" id="PIRNR029218"/>
    </source>
</evidence>
<dbReference type="RefSeq" id="WP_262599157.1">
    <property type="nucleotide sequence ID" value="NZ_CP103300.1"/>
</dbReference>
<keyword evidence="5" id="KW-1185">Reference proteome</keyword>
<reference evidence="4" key="1">
    <citation type="submission" date="2022-10" db="EMBL/GenBank/DDBJ databases">
        <title>Completed Genome Sequence of two octocoral isolated bacterium, Endozoicomonas euniceicola EF212T and Endozoicomonas gorgoniicola PS125T.</title>
        <authorList>
            <person name="Chiou Y.-J."/>
            <person name="Chen Y.-H."/>
        </authorList>
    </citation>
    <scope>NUCLEOTIDE SEQUENCE</scope>
    <source>
        <strain evidence="4">EF212</strain>
    </source>
</reference>
<dbReference type="Gene3D" id="3.30.2310.20">
    <property type="entry name" value="RelE-like"/>
    <property type="match status" value="1"/>
</dbReference>
<dbReference type="PANTHER" id="PTHR33755:SF9">
    <property type="entry name" value="TOXIN PARE1"/>
    <property type="match status" value="1"/>
</dbReference>
<name>A0ABY6GW40_9GAMM</name>
<evidence type="ECO:0000313" key="5">
    <source>
        <dbReference type="Proteomes" id="UP001163255"/>
    </source>
</evidence>
<organism evidence="4 5">
    <name type="scientific">Endozoicomonas euniceicola</name>
    <dbReference type="NCBI Taxonomy" id="1234143"/>
    <lineage>
        <taxon>Bacteria</taxon>
        <taxon>Pseudomonadati</taxon>
        <taxon>Pseudomonadota</taxon>
        <taxon>Gammaproteobacteria</taxon>
        <taxon>Oceanospirillales</taxon>
        <taxon>Endozoicomonadaceae</taxon>
        <taxon>Endozoicomonas</taxon>
    </lineage>
</organism>
<dbReference type="PIRSF" id="PIRSF029218">
    <property type="entry name" value="ParE"/>
    <property type="match status" value="1"/>
</dbReference>
<dbReference type="InterPro" id="IPR051803">
    <property type="entry name" value="TA_system_RelE-like_toxin"/>
</dbReference>